<evidence type="ECO:0000256" key="5">
    <source>
        <dbReference type="ARBA" id="ARBA00022989"/>
    </source>
</evidence>
<feature type="transmembrane region" description="Helical" evidence="8">
    <location>
        <begin position="169"/>
        <end position="187"/>
    </location>
</feature>
<keyword evidence="4 8" id="KW-0812">Transmembrane</keyword>
<evidence type="ECO:0000256" key="4">
    <source>
        <dbReference type="ARBA" id="ARBA00022692"/>
    </source>
</evidence>
<evidence type="ECO:0000256" key="6">
    <source>
        <dbReference type="ARBA" id="ARBA00023136"/>
    </source>
</evidence>
<comment type="similarity">
    <text evidence="7">Belongs to the major facilitator superfamily. Sugar transporter (TC 2.A.1.1) family.</text>
</comment>
<keyword evidence="2 7" id="KW-0813">Transport</keyword>
<dbReference type="NCBIfam" id="TIGR00879">
    <property type="entry name" value="SP"/>
    <property type="match status" value="1"/>
</dbReference>
<keyword evidence="6 8" id="KW-0472">Membrane</keyword>
<evidence type="ECO:0000256" key="1">
    <source>
        <dbReference type="ARBA" id="ARBA00004651"/>
    </source>
</evidence>
<feature type="transmembrane region" description="Helical" evidence="8">
    <location>
        <begin position="12"/>
        <end position="33"/>
    </location>
</feature>
<dbReference type="InterPro" id="IPR003663">
    <property type="entry name" value="Sugar/inositol_transpt"/>
</dbReference>
<comment type="subcellular location">
    <subcellularLocation>
        <location evidence="1">Cell membrane</location>
        <topology evidence="1">Multi-pass membrane protein</topology>
    </subcellularLocation>
</comment>
<dbReference type="PROSITE" id="PS00216">
    <property type="entry name" value="SUGAR_TRANSPORT_1"/>
    <property type="match status" value="1"/>
</dbReference>
<protein>
    <recommendedName>
        <fullName evidence="9">Major facilitator superfamily (MFS) profile domain-containing protein</fullName>
    </recommendedName>
</protein>
<reference evidence="11" key="2">
    <citation type="submission" date="2023-11" db="UniProtKB">
        <authorList>
            <consortium name="WormBaseParasite"/>
        </authorList>
    </citation>
    <scope>IDENTIFICATION</scope>
</reference>
<name>A0AA85K5Z3_TRIRE</name>
<feature type="transmembrane region" description="Helical" evidence="8">
    <location>
        <begin position="279"/>
        <end position="302"/>
    </location>
</feature>
<reference evidence="10" key="1">
    <citation type="submission" date="2022-06" db="EMBL/GenBank/DDBJ databases">
        <authorList>
            <person name="Berger JAMES D."/>
            <person name="Berger JAMES D."/>
        </authorList>
    </citation>
    <scope>NUCLEOTIDE SEQUENCE [LARGE SCALE GENOMIC DNA]</scope>
</reference>
<feature type="transmembrane region" description="Helical" evidence="8">
    <location>
        <begin position="449"/>
        <end position="467"/>
    </location>
</feature>
<feature type="domain" description="Major facilitator superfamily (MFS) profile" evidence="9">
    <location>
        <begin position="18"/>
        <end position="471"/>
    </location>
</feature>
<dbReference type="InterPro" id="IPR005829">
    <property type="entry name" value="Sugar_transporter_CS"/>
</dbReference>
<evidence type="ECO:0000313" key="11">
    <source>
        <dbReference type="WBParaSite" id="TREG1_75450.1"/>
    </source>
</evidence>
<dbReference type="Pfam" id="PF00083">
    <property type="entry name" value="Sugar_tr"/>
    <property type="match status" value="1"/>
</dbReference>
<evidence type="ECO:0000256" key="7">
    <source>
        <dbReference type="RuleBase" id="RU003346"/>
    </source>
</evidence>
<dbReference type="InterPro" id="IPR036259">
    <property type="entry name" value="MFS_trans_sf"/>
</dbReference>
<evidence type="ECO:0000259" key="9">
    <source>
        <dbReference type="PROSITE" id="PS50850"/>
    </source>
</evidence>
<dbReference type="PRINTS" id="PR00171">
    <property type="entry name" value="SUGRTRNSPORT"/>
</dbReference>
<evidence type="ECO:0000256" key="8">
    <source>
        <dbReference type="SAM" id="Phobius"/>
    </source>
</evidence>
<dbReference type="InterPro" id="IPR020846">
    <property type="entry name" value="MFS_dom"/>
</dbReference>
<dbReference type="SUPFAM" id="SSF103473">
    <property type="entry name" value="MFS general substrate transporter"/>
    <property type="match status" value="1"/>
</dbReference>
<dbReference type="GO" id="GO:0005886">
    <property type="term" value="C:plasma membrane"/>
    <property type="evidence" value="ECO:0007669"/>
    <property type="project" value="UniProtKB-SubCell"/>
</dbReference>
<dbReference type="Gene3D" id="1.20.1250.20">
    <property type="entry name" value="MFS general substrate transporter like domains"/>
    <property type="match status" value="1"/>
</dbReference>
<evidence type="ECO:0000256" key="3">
    <source>
        <dbReference type="ARBA" id="ARBA00022475"/>
    </source>
</evidence>
<dbReference type="PANTHER" id="PTHR23503">
    <property type="entry name" value="SOLUTE CARRIER FAMILY 2"/>
    <property type="match status" value="1"/>
</dbReference>
<dbReference type="GO" id="GO:0005353">
    <property type="term" value="F:fructose transmembrane transporter activity"/>
    <property type="evidence" value="ECO:0007669"/>
    <property type="project" value="UniProtKB-ARBA"/>
</dbReference>
<dbReference type="InterPro" id="IPR005828">
    <property type="entry name" value="MFS_sugar_transport-like"/>
</dbReference>
<keyword evidence="5 8" id="KW-1133">Transmembrane helix</keyword>
<feature type="transmembrane region" description="Helical" evidence="8">
    <location>
        <begin position="71"/>
        <end position="94"/>
    </location>
</feature>
<feature type="transmembrane region" description="Helical" evidence="8">
    <location>
        <begin position="193"/>
        <end position="214"/>
    </location>
</feature>
<dbReference type="GO" id="GO:1990539">
    <property type="term" value="P:fructose import across plasma membrane"/>
    <property type="evidence" value="ECO:0007669"/>
    <property type="project" value="UniProtKB-ARBA"/>
</dbReference>
<dbReference type="InterPro" id="IPR045263">
    <property type="entry name" value="GLUT"/>
</dbReference>
<dbReference type="Proteomes" id="UP000050795">
    <property type="component" value="Unassembled WGS sequence"/>
</dbReference>
<feature type="transmembrane region" description="Helical" evidence="8">
    <location>
        <begin position="344"/>
        <end position="367"/>
    </location>
</feature>
<feature type="transmembrane region" description="Helical" evidence="8">
    <location>
        <begin position="103"/>
        <end position="124"/>
    </location>
</feature>
<dbReference type="PANTHER" id="PTHR23503:SF8">
    <property type="entry name" value="FACILITATED GLUCOSE TRANSPORTER PROTEIN 1"/>
    <property type="match status" value="1"/>
</dbReference>
<evidence type="ECO:0000256" key="2">
    <source>
        <dbReference type="ARBA" id="ARBA00022448"/>
    </source>
</evidence>
<keyword evidence="3" id="KW-1003">Cell membrane</keyword>
<organism evidence="10 11">
    <name type="scientific">Trichobilharzia regenti</name>
    <name type="common">Nasal bird schistosome</name>
    <dbReference type="NCBI Taxonomy" id="157069"/>
    <lineage>
        <taxon>Eukaryota</taxon>
        <taxon>Metazoa</taxon>
        <taxon>Spiralia</taxon>
        <taxon>Lophotrochozoa</taxon>
        <taxon>Platyhelminthes</taxon>
        <taxon>Trematoda</taxon>
        <taxon>Digenea</taxon>
        <taxon>Strigeidida</taxon>
        <taxon>Schistosomatoidea</taxon>
        <taxon>Schistosomatidae</taxon>
        <taxon>Trichobilharzia</taxon>
    </lineage>
</organism>
<feature type="transmembrane region" description="Helical" evidence="8">
    <location>
        <begin position="379"/>
        <end position="405"/>
    </location>
</feature>
<dbReference type="PROSITE" id="PS50850">
    <property type="entry name" value="MFS"/>
    <property type="match status" value="1"/>
</dbReference>
<evidence type="ECO:0000313" key="10">
    <source>
        <dbReference type="Proteomes" id="UP000050795"/>
    </source>
</evidence>
<dbReference type="FunFam" id="1.20.1250.20:FF:001511">
    <property type="entry name" value="Solute carrier family 2, facilitated glucose transporter member 5"/>
    <property type="match status" value="1"/>
</dbReference>
<proteinExistence type="inferred from homology"/>
<dbReference type="WBParaSite" id="TREG1_75450.1">
    <property type="protein sequence ID" value="TREG1_75450.1"/>
    <property type="gene ID" value="TREG1_75450"/>
</dbReference>
<keyword evidence="10" id="KW-1185">Reference proteome</keyword>
<sequence length="508" mass="55173">MGKSTKNKNITKSLALSVFMTCFGSSFVIGYNLGVLNLPADHVKDFLSRTILGKNVSEAEKTSTLVTPSFLYAQVSTAFVVAGAIGAFCCGLIADKLGRRNGLLLNHLFAILGGVLCGPCVRLGQPALLFVGRFLNGFNCGVSIGIASMHLTEIAPISLRGGIGSLHQLALTIGICVAYLATLTFAFNTPDLWPIAVAVGSIPPFISLIVLPFCPESPRFLFIKKGKVAEARKAFTRLNCKDDIDAIFDEMTEEMRVAKSLPPFKFTKLFTQKDLRMPVLIACLIQVFQQLSGINAVISYSSTMLKTAGIPDQYIQFCVVAVGAINVFMTVISVFLIERAGRRTLLLWPSVLLAFSLLCLTITVNLANSLKDPSAARAAGIVSAVFIILYICGFALGLGPVPGLIVSEIFRQEPRAAAYSLSQGINWLCNLLVLFSYPSINDAIGGYSFIPFLIIVVACWIFFFLYMTETKNRTCDSIARDLARPKIVACSRPSRLQHKNEEPFESSD</sequence>
<feature type="transmembrane region" description="Helical" evidence="8">
    <location>
        <begin position="130"/>
        <end position="149"/>
    </location>
</feature>
<feature type="transmembrane region" description="Helical" evidence="8">
    <location>
        <begin position="417"/>
        <end position="437"/>
    </location>
</feature>
<feature type="transmembrane region" description="Helical" evidence="8">
    <location>
        <begin position="314"/>
        <end position="337"/>
    </location>
</feature>
<accession>A0AA85K5Z3</accession>
<dbReference type="AlphaFoldDB" id="A0AA85K5Z3"/>